<name>A0AAI8C9C1_9FLAO</name>
<sequence length="487" mass="56221">MKVAVLSTLLILISIITYAQLRKDKSSLNMPQVEPSQLIPFLTKQNDFIYVNKDNLKPFNGIKYNSASAYTSTGYAMVINNKGASVVIDTNGKEVLEVGESEIDIEVVNGLTFYKKQREYERKMPIWNWEWNILGGAIKKEQTYHSIEIGVIETKQILLQKEVPYLEDSYALNPEAVDGEHIYWNETLYVIKNQYLKKKESDIIITLADKRFIKGSSGSFSIYDIQQKKAIHQGLKGVNTLTIKYGNEDLILDQLMQERFEPIVPKLLKDRNTGSVYPYPQYDKAFPKVITKATTEQVAFIKNATLVYSIHNSLYFLIGVFNYDHDIWAYDWLYLDINGQVLEQLDLDSFKVSDQIGRLVWPAKEMVIPHQKVASVKYYTDSDELYLVNIEGKESDSKYGVWDKKGQLWSIEPEYTSILALDIAKGIYALQKEKDENYTLYNQIKKENIGVKAYKYIYSDGLVQVKLEDKTVSYYIDIYTGRAYLEE</sequence>
<dbReference type="AlphaFoldDB" id="A0AAI8C9C1"/>
<evidence type="ECO:0000313" key="2">
    <source>
        <dbReference type="Proteomes" id="UP000069030"/>
    </source>
</evidence>
<protein>
    <submittedName>
        <fullName evidence="1">Uncharacterized protein</fullName>
    </submittedName>
</protein>
<reference evidence="1 2" key="1">
    <citation type="journal article" date="2016" name="J. Zhejiang Univ. Sci. B">
        <title>Antibiotic resistance mechanisms of Myroides sp.</title>
        <authorList>
            <person name="Hu S."/>
            <person name="Yuan S."/>
            <person name="Qu H."/>
            <person name="Jiang T."/>
            <person name="Zhou Y."/>
            <person name="Wang M."/>
            <person name="Ming D."/>
        </authorList>
    </citation>
    <scope>NUCLEOTIDE SEQUENCE [LARGE SCALE GENOMIC DNA]</scope>
    <source>
        <strain evidence="1 2">PR63039</strain>
    </source>
</reference>
<dbReference type="Proteomes" id="UP000069030">
    <property type="component" value="Chromosome"/>
</dbReference>
<dbReference type="KEGG" id="mod:AS202_14155"/>
<gene>
    <name evidence="1" type="ORF">AS202_14155</name>
</gene>
<dbReference type="EMBL" id="CP013690">
    <property type="protein sequence ID" value="ALU28365.1"/>
    <property type="molecule type" value="Genomic_DNA"/>
</dbReference>
<dbReference type="RefSeq" id="WP_006258897.1">
    <property type="nucleotide sequence ID" value="NZ_CP013690.1"/>
</dbReference>
<proteinExistence type="predicted"/>
<accession>A0AAI8C9C1</accession>
<evidence type="ECO:0000313" key="1">
    <source>
        <dbReference type="EMBL" id="ALU28365.1"/>
    </source>
</evidence>
<organism evidence="1 2">
    <name type="scientific">Myroides odoratimimus</name>
    <dbReference type="NCBI Taxonomy" id="76832"/>
    <lineage>
        <taxon>Bacteria</taxon>
        <taxon>Pseudomonadati</taxon>
        <taxon>Bacteroidota</taxon>
        <taxon>Flavobacteriia</taxon>
        <taxon>Flavobacteriales</taxon>
        <taxon>Flavobacteriaceae</taxon>
        <taxon>Myroides</taxon>
    </lineage>
</organism>